<evidence type="ECO:0000313" key="7">
    <source>
        <dbReference type="Proteomes" id="UP000233597"/>
    </source>
</evidence>
<dbReference type="PANTHER" id="PTHR30313:SF2">
    <property type="entry name" value="DNA PRIMASE"/>
    <property type="match status" value="1"/>
</dbReference>
<keyword evidence="2" id="KW-0863">Zinc-finger</keyword>
<reference evidence="6 7" key="1">
    <citation type="submission" date="2017-09" db="EMBL/GenBank/DDBJ databases">
        <title>Biodiversity and function of Thalassospira species in the particle-attached aromatic-hydrocarbon-degrading consortia from the surface seawater of the South China Sea.</title>
        <authorList>
            <person name="Dong C."/>
            <person name="Liu R."/>
            <person name="Shao Z."/>
        </authorList>
    </citation>
    <scope>NUCLEOTIDE SEQUENCE [LARGE SCALE GENOMIC DNA]</scope>
    <source>
        <strain evidence="6 7">CSC1P2</strain>
    </source>
</reference>
<feature type="domain" description="Zinc finger CHC2-type" evidence="5">
    <location>
        <begin position="39"/>
        <end position="93"/>
    </location>
</feature>
<dbReference type="GO" id="GO:0006269">
    <property type="term" value="P:DNA replication, synthesis of primer"/>
    <property type="evidence" value="ECO:0007669"/>
    <property type="project" value="TreeGrafter"/>
</dbReference>
<proteinExistence type="predicted"/>
<dbReference type="Pfam" id="PF23639">
    <property type="entry name" value="DUF7146"/>
    <property type="match status" value="1"/>
</dbReference>
<sequence length="386" mass="42836">MKRFDRIPDHVLADIYARTDLVDLVERSGVKLVKSGREYMGLCPFHSESTPSFTVRPDKGFVHCFGCGAHKDAIGYYTAIYNVQFIEGVRDLAYQAGVDISEYVGRAEKPASPPKPTIASKQTEQDRTSETDKKRKRGYKIWRAGKALAGSVGERYLSEKRGINPELFLNNGVHRLHPDLGYWAVPMGQKKPELIWSGPALLSAMRYIDGRFAACHVTWIDLNAPKGRKVIDDPDRDGRKLNTKRVYGDPNKAAMRLSKPAYTMVTGEGLETTYSAMQVSGHAGWCSYSLDNLVGDALMDAKGDRHPLDGRRRLPSVVPDMSRPGMILPPECREQILLGDGDTKDMHMLRAKLERGARRANQSGIVGRVSMSPVGTDFNSLLVGVV</sequence>
<gene>
    <name evidence="6" type="ORF">COO20_08840</name>
</gene>
<keyword evidence="1" id="KW-0479">Metal-binding</keyword>
<evidence type="ECO:0000256" key="3">
    <source>
        <dbReference type="ARBA" id="ARBA00022833"/>
    </source>
</evidence>
<dbReference type="AlphaFoldDB" id="A0A2N3KUJ7"/>
<evidence type="ECO:0000259" key="5">
    <source>
        <dbReference type="SMART" id="SM00400"/>
    </source>
</evidence>
<accession>A0A2N3KUJ7</accession>
<protein>
    <recommendedName>
        <fullName evidence="5">Zinc finger CHC2-type domain-containing protein</fullName>
    </recommendedName>
</protein>
<comment type="caution">
    <text evidence="6">The sequence shown here is derived from an EMBL/GenBank/DDBJ whole genome shotgun (WGS) entry which is preliminary data.</text>
</comment>
<dbReference type="GO" id="GO:0003899">
    <property type="term" value="F:DNA-directed RNA polymerase activity"/>
    <property type="evidence" value="ECO:0007669"/>
    <property type="project" value="InterPro"/>
</dbReference>
<dbReference type="InterPro" id="IPR055570">
    <property type="entry name" value="DUF7146"/>
</dbReference>
<evidence type="ECO:0000256" key="2">
    <source>
        <dbReference type="ARBA" id="ARBA00022771"/>
    </source>
</evidence>
<keyword evidence="3" id="KW-0862">Zinc</keyword>
<dbReference type="EMBL" id="NWTK01000005">
    <property type="protein sequence ID" value="PKR54244.1"/>
    <property type="molecule type" value="Genomic_DNA"/>
</dbReference>
<organism evidence="6 7">
    <name type="scientific">Thalassospira marina</name>
    <dbReference type="NCBI Taxonomy" id="2048283"/>
    <lineage>
        <taxon>Bacteria</taxon>
        <taxon>Pseudomonadati</taxon>
        <taxon>Pseudomonadota</taxon>
        <taxon>Alphaproteobacteria</taxon>
        <taxon>Rhodospirillales</taxon>
        <taxon>Thalassospiraceae</taxon>
        <taxon>Thalassospira</taxon>
    </lineage>
</organism>
<dbReference type="InterPro" id="IPR050219">
    <property type="entry name" value="DnaG_primase"/>
</dbReference>
<dbReference type="InterPro" id="IPR036977">
    <property type="entry name" value="DNA_primase_Znf_CHC2"/>
</dbReference>
<evidence type="ECO:0000256" key="1">
    <source>
        <dbReference type="ARBA" id="ARBA00022723"/>
    </source>
</evidence>
<dbReference type="GO" id="GO:0008270">
    <property type="term" value="F:zinc ion binding"/>
    <property type="evidence" value="ECO:0007669"/>
    <property type="project" value="UniProtKB-KW"/>
</dbReference>
<dbReference type="OrthoDB" id="9811157at2"/>
<dbReference type="PANTHER" id="PTHR30313">
    <property type="entry name" value="DNA PRIMASE"/>
    <property type="match status" value="1"/>
</dbReference>
<dbReference type="Pfam" id="PF01807">
    <property type="entry name" value="Zn_ribbon_DnaG"/>
    <property type="match status" value="1"/>
</dbReference>
<dbReference type="InterPro" id="IPR002694">
    <property type="entry name" value="Znf_CHC2"/>
</dbReference>
<dbReference type="SMART" id="SM00400">
    <property type="entry name" value="ZnF_CHCC"/>
    <property type="match status" value="1"/>
</dbReference>
<evidence type="ECO:0000313" key="6">
    <source>
        <dbReference type="EMBL" id="PKR54244.1"/>
    </source>
</evidence>
<dbReference type="Gene3D" id="3.90.580.10">
    <property type="entry name" value="Zinc finger, CHC2-type domain"/>
    <property type="match status" value="1"/>
</dbReference>
<name>A0A2N3KUJ7_9PROT</name>
<dbReference type="SUPFAM" id="SSF57783">
    <property type="entry name" value="Zinc beta-ribbon"/>
    <property type="match status" value="1"/>
</dbReference>
<dbReference type="RefSeq" id="WP_101265671.1">
    <property type="nucleotide sequence ID" value="NZ_NWTK01000005.1"/>
</dbReference>
<dbReference type="GO" id="GO:0005737">
    <property type="term" value="C:cytoplasm"/>
    <property type="evidence" value="ECO:0007669"/>
    <property type="project" value="TreeGrafter"/>
</dbReference>
<dbReference type="GO" id="GO:0003677">
    <property type="term" value="F:DNA binding"/>
    <property type="evidence" value="ECO:0007669"/>
    <property type="project" value="InterPro"/>
</dbReference>
<evidence type="ECO:0000256" key="4">
    <source>
        <dbReference type="SAM" id="MobiDB-lite"/>
    </source>
</evidence>
<feature type="compositionally biased region" description="Basic and acidic residues" evidence="4">
    <location>
        <begin position="123"/>
        <end position="133"/>
    </location>
</feature>
<feature type="region of interest" description="Disordered" evidence="4">
    <location>
        <begin position="107"/>
        <end position="136"/>
    </location>
</feature>
<dbReference type="Proteomes" id="UP000233597">
    <property type="component" value="Unassembled WGS sequence"/>
</dbReference>